<keyword evidence="8" id="KW-1185">Reference proteome</keyword>
<keyword evidence="4 6" id="KW-1133">Transmembrane helix</keyword>
<evidence type="ECO:0000256" key="3">
    <source>
        <dbReference type="ARBA" id="ARBA00022692"/>
    </source>
</evidence>
<comment type="caution">
    <text evidence="7">The sequence shown here is derived from an EMBL/GenBank/DDBJ whole genome shotgun (WGS) entry which is preliminary data.</text>
</comment>
<evidence type="ECO:0000313" key="7">
    <source>
        <dbReference type="EMBL" id="OYD05974.1"/>
    </source>
</evidence>
<keyword evidence="2" id="KW-1003">Cell membrane</keyword>
<dbReference type="AlphaFoldDB" id="A0A235B119"/>
<evidence type="ECO:0000313" key="8">
    <source>
        <dbReference type="Proteomes" id="UP000215459"/>
    </source>
</evidence>
<reference evidence="7 8" key="1">
    <citation type="submission" date="2017-07" db="EMBL/GenBank/DDBJ databases">
        <title>The genome sequence of Paludifilum halophilum highlights mechanisms for microbial adaptation to high salt environemnts.</title>
        <authorList>
            <person name="Belbahri L."/>
        </authorList>
    </citation>
    <scope>NUCLEOTIDE SEQUENCE [LARGE SCALE GENOMIC DNA]</scope>
    <source>
        <strain evidence="7 8">DSM 102817</strain>
    </source>
</reference>
<feature type="non-terminal residue" evidence="7">
    <location>
        <position position="1"/>
    </location>
</feature>
<evidence type="ECO:0000256" key="6">
    <source>
        <dbReference type="SAM" id="Phobius"/>
    </source>
</evidence>
<sequence length="129" mass="14249">VIAFIMVGVIIARALKLDPIVATAITFGANFVGFSVGFLNPYTVGIAQDIAGLPIFSGALFRIIIFLLMLSITIGYTWRYAKKIMYHSELSLIGTYQETGDTNRLNTPFTTIHKLIIGFVALCLCFFVY</sequence>
<feature type="transmembrane region" description="Helical" evidence="6">
    <location>
        <begin position="20"/>
        <end position="39"/>
    </location>
</feature>
<keyword evidence="3 6" id="KW-0812">Transmembrane</keyword>
<evidence type="ECO:0000256" key="4">
    <source>
        <dbReference type="ARBA" id="ARBA00022989"/>
    </source>
</evidence>
<dbReference type="EMBL" id="NOWF01000192">
    <property type="protein sequence ID" value="OYD05974.1"/>
    <property type="molecule type" value="Genomic_DNA"/>
</dbReference>
<dbReference type="Proteomes" id="UP000215459">
    <property type="component" value="Unassembled WGS sequence"/>
</dbReference>
<organism evidence="7 8">
    <name type="scientific">Paludifilum halophilum</name>
    <dbReference type="NCBI Taxonomy" id="1642702"/>
    <lineage>
        <taxon>Bacteria</taxon>
        <taxon>Bacillati</taxon>
        <taxon>Bacillota</taxon>
        <taxon>Bacilli</taxon>
        <taxon>Bacillales</taxon>
        <taxon>Thermoactinomycetaceae</taxon>
        <taxon>Paludifilum</taxon>
    </lineage>
</organism>
<evidence type="ECO:0000256" key="5">
    <source>
        <dbReference type="ARBA" id="ARBA00023136"/>
    </source>
</evidence>
<keyword evidence="5 6" id="KW-0472">Membrane</keyword>
<dbReference type="InterPro" id="IPR018385">
    <property type="entry name" value="C4_dicarb_anaerob_car-like"/>
</dbReference>
<protein>
    <submittedName>
        <fullName evidence="7">Uncharacterized protein</fullName>
    </submittedName>
</protein>
<accession>A0A235B119</accession>
<evidence type="ECO:0000256" key="2">
    <source>
        <dbReference type="ARBA" id="ARBA00022475"/>
    </source>
</evidence>
<name>A0A235B119_9BACL</name>
<feature type="non-terminal residue" evidence="7">
    <location>
        <position position="129"/>
    </location>
</feature>
<evidence type="ECO:0000256" key="1">
    <source>
        <dbReference type="ARBA" id="ARBA00004651"/>
    </source>
</evidence>
<comment type="subcellular location">
    <subcellularLocation>
        <location evidence="1">Cell membrane</location>
        <topology evidence="1">Multi-pass membrane protein</topology>
    </subcellularLocation>
</comment>
<dbReference type="GO" id="GO:0005886">
    <property type="term" value="C:plasma membrane"/>
    <property type="evidence" value="ECO:0007669"/>
    <property type="project" value="UniProtKB-SubCell"/>
</dbReference>
<feature type="transmembrane region" description="Helical" evidence="6">
    <location>
        <begin position="59"/>
        <end position="78"/>
    </location>
</feature>
<proteinExistence type="predicted"/>
<gene>
    <name evidence="7" type="ORF">CHM34_18805</name>
</gene>
<dbReference type="Pfam" id="PF03606">
    <property type="entry name" value="DcuC"/>
    <property type="match status" value="1"/>
</dbReference>